<dbReference type="SMART" id="SM00382">
    <property type="entry name" value="AAA"/>
    <property type="match status" value="1"/>
</dbReference>
<name>A0A378XEL1_9BURK</name>
<keyword evidence="5 8" id="KW-0067">ATP-binding</keyword>
<dbReference type="Gene3D" id="3.40.50.300">
    <property type="entry name" value="P-loop containing nucleotide triphosphate hydrolases"/>
    <property type="match status" value="1"/>
</dbReference>
<dbReference type="InterPro" id="IPR020591">
    <property type="entry name" value="Chromosome_initiator_DnaA-like"/>
</dbReference>
<evidence type="ECO:0000256" key="1">
    <source>
        <dbReference type="ARBA" id="ARBA00006583"/>
    </source>
</evidence>
<dbReference type="InterPro" id="IPR003593">
    <property type="entry name" value="AAA+_ATPase"/>
</dbReference>
<keyword evidence="7 8" id="KW-0238">DNA-binding</keyword>
<evidence type="ECO:0000256" key="11">
    <source>
        <dbReference type="RuleBase" id="RU004227"/>
    </source>
</evidence>
<keyword evidence="17" id="KW-1185">Reference proteome</keyword>
<keyword evidence="4 8" id="KW-0547">Nucleotide-binding</keyword>
<keyword evidence="3 8" id="KW-0235">DNA replication</keyword>
<dbReference type="Proteomes" id="UP000594903">
    <property type="component" value="Chromosome"/>
</dbReference>
<evidence type="ECO:0000313" key="17">
    <source>
        <dbReference type="Proteomes" id="UP000594903"/>
    </source>
</evidence>
<dbReference type="GO" id="GO:0006275">
    <property type="term" value="P:regulation of DNA replication"/>
    <property type="evidence" value="ECO:0007669"/>
    <property type="project" value="UniProtKB-UniRule"/>
</dbReference>
<dbReference type="InterPro" id="IPR038454">
    <property type="entry name" value="DnaA_N_sf"/>
</dbReference>
<dbReference type="InterPro" id="IPR024633">
    <property type="entry name" value="DnaA_N_dom"/>
</dbReference>
<dbReference type="GO" id="GO:0008289">
    <property type="term" value="F:lipid binding"/>
    <property type="evidence" value="ECO:0007669"/>
    <property type="project" value="UniProtKB-KW"/>
</dbReference>
<comment type="subunit">
    <text evidence="8">Oligomerizes as a right-handed, spiral filament on DNA at oriC.</text>
</comment>
<organism evidence="15 16">
    <name type="scientific">Oligella ureolytica</name>
    <dbReference type="NCBI Taxonomy" id="90244"/>
    <lineage>
        <taxon>Bacteria</taxon>
        <taxon>Pseudomonadati</taxon>
        <taxon>Pseudomonadota</taxon>
        <taxon>Betaproteobacteria</taxon>
        <taxon>Burkholderiales</taxon>
        <taxon>Alcaligenaceae</taxon>
        <taxon>Oligella</taxon>
    </lineage>
</organism>
<dbReference type="GO" id="GO:0005886">
    <property type="term" value="C:plasma membrane"/>
    <property type="evidence" value="ECO:0007669"/>
    <property type="project" value="TreeGrafter"/>
</dbReference>
<dbReference type="CDD" id="cd06571">
    <property type="entry name" value="Bac_DnaA_C"/>
    <property type="match status" value="1"/>
</dbReference>
<feature type="binding site" evidence="8">
    <location>
        <position position="266"/>
    </location>
    <ligand>
        <name>ATP</name>
        <dbReference type="ChEBI" id="CHEBI:30616"/>
    </ligand>
</feature>
<reference evidence="14 17" key="2">
    <citation type="submission" date="2020-12" db="EMBL/GenBank/DDBJ databases">
        <title>FDA dAtabase for Regulatory Grade micrObial Sequences (FDA-ARGOS): Supporting development and validation of Infectious Disease Dx tests.</title>
        <authorList>
            <person name="Sproer C."/>
            <person name="Gronow S."/>
            <person name="Severitt S."/>
            <person name="Schroder I."/>
            <person name="Tallon L."/>
            <person name="Sadzewicz L."/>
            <person name="Zhao X."/>
            <person name="Boylan J."/>
            <person name="Ott S."/>
            <person name="Bowen H."/>
            <person name="Vavikolanu K."/>
            <person name="Mehta A."/>
            <person name="Aluvathingal J."/>
            <person name="Nadendla S."/>
            <person name="Lowell S."/>
            <person name="Myers T."/>
            <person name="Yan Y."/>
            <person name="Sichtig H."/>
        </authorList>
    </citation>
    <scope>NUCLEOTIDE SEQUENCE [LARGE SCALE GENOMIC DNA]</scope>
    <source>
        <strain evidence="14 17">FDAARGOS_872</strain>
    </source>
</reference>
<gene>
    <name evidence="8 15" type="primary">dnaA</name>
    <name evidence="14" type="ORF">I6G29_07240</name>
    <name evidence="15" type="ORF">NCTC11997_01511</name>
</gene>
<comment type="domain">
    <text evidence="8">Domain I is involved in oligomerization and binding regulators, domain II is flexibile and of varying length in different bacteria, domain III forms the AAA+ region, while domain IV binds dsDNA.</text>
</comment>
<evidence type="ECO:0000256" key="3">
    <source>
        <dbReference type="ARBA" id="ARBA00022705"/>
    </source>
</evidence>
<dbReference type="Pfam" id="PF11638">
    <property type="entry name" value="DnaA_N"/>
    <property type="match status" value="1"/>
</dbReference>
<reference evidence="15 16" key="1">
    <citation type="submission" date="2018-06" db="EMBL/GenBank/DDBJ databases">
        <authorList>
            <consortium name="Pathogen Informatics"/>
            <person name="Doyle S."/>
        </authorList>
    </citation>
    <scope>NUCLEOTIDE SEQUENCE [LARGE SCALE GENOMIC DNA]</scope>
    <source>
        <strain evidence="15 16">NCTC11997</strain>
    </source>
</reference>
<evidence type="ECO:0000313" key="16">
    <source>
        <dbReference type="Proteomes" id="UP000254603"/>
    </source>
</evidence>
<dbReference type="GO" id="GO:0005737">
    <property type="term" value="C:cytoplasm"/>
    <property type="evidence" value="ECO:0007669"/>
    <property type="project" value="UniProtKB-SubCell"/>
</dbReference>
<dbReference type="EMBL" id="UGSB01000001">
    <property type="protein sequence ID" value="SUA54434.1"/>
    <property type="molecule type" value="Genomic_DNA"/>
</dbReference>
<accession>A0A378XEL1</accession>
<dbReference type="SUPFAM" id="SSF48295">
    <property type="entry name" value="TrpR-like"/>
    <property type="match status" value="1"/>
</dbReference>
<dbReference type="HAMAP" id="MF_00377">
    <property type="entry name" value="DnaA_bact"/>
    <property type="match status" value="1"/>
</dbReference>
<dbReference type="SMART" id="SM00760">
    <property type="entry name" value="Bac_DnaA_C"/>
    <property type="match status" value="1"/>
</dbReference>
<evidence type="ECO:0000256" key="7">
    <source>
        <dbReference type="ARBA" id="ARBA00023125"/>
    </source>
</evidence>
<feature type="region of interest" description="Domain IV, binds dsDNA" evidence="8">
    <location>
        <begin position="436"/>
        <end position="556"/>
    </location>
</feature>
<dbReference type="PROSITE" id="PS01008">
    <property type="entry name" value="DNAA"/>
    <property type="match status" value="1"/>
</dbReference>
<dbReference type="RefSeq" id="WP_018575102.1">
    <property type="nucleotide sequence ID" value="NZ_CP065725.1"/>
</dbReference>
<dbReference type="Gene3D" id="3.30.300.180">
    <property type="match status" value="1"/>
</dbReference>
<comment type="subcellular location">
    <subcellularLocation>
        <location evidence="8">Cytoplasm</location>
    </subcellularLocation>
</comment>
<sequence>MGDFWSHCFSTLAGEYPVEQVKAWIEPLDFVAFDEEVGILTISAQNPIKLKWAKESYSDRIKAIAEAWYQRDDIQVDIVLAGTRAARLAIKTPAVTTPTAPKVEREAVPSAAKIAVESVAAADSGSKSTKLQEAVEQARLAAAVAQAKKQQNQANTPQSSSATFSDIDTADISIDTSSFGEEITLPNIHIQSVDADQLVAELNSQNSYEKSNLLKELSFENLVEGRSNALVVTAAKKIIDDYSEGEGGELSYNPFYIYGATGLGKTHVMHAMGNAILRKKPGLRIRYIHANEYFTSMVDSIKRKANDEWQRDYLNLDLLLIDDIQFFSGKERTQLEFFHLFERMVRENKQIVITSDTYPRQLQDMNARLTTRFDSGLAVSVEPPELELRVAILHKKAEEHREFNLLDESAYFIAKHVRSNVRELEGALTKVIAYAGFYGNKELTIEICRDALKDLLSASIGQITIENIQKTVAEYYKIKVSDMQSKRRHRTVVVPRHIAMYLAKELTQKSLNEIADSFGGRDHSTVLSAVKKITQERMRDQELNHRLRVLEQSLKG</sequence>
<evidence type="ECO:0000256" key="4">
    <source>
        <dbReference type="ARBA" id="ARBA00022741"/>
    </source>
</evidence>
<evidence type="ECO:0000313" key="15">
    <source>
        <dbReference type="EMBL" id="SUA54434.1"/>
    </source>
</evidence>
<dbReference type="Gene3D" id="1.10.1750.10">
    <property type="match status" value="1"/>
</dbReference>
<feature type="domain" description="AAA+ ATPase" evidence="12">
    <location>
        <begin position="251"/>
        <end position="383"/>
    </location>
</feature>
<feature type="binding site" evidence="8">
    <location>
        <position position="264"/>
    </location>
    <ligand>
        <name>ATP</name>
        <dbReference type="ChEBI" id="CHEBI:30616"/>
    </ligand>
</feature>
<proteinExistence type="inferred from homology"/>
<keyword evidence="2 8" id="KW-0963">Cytoplasm</keyword>
<evidence type="ECO:0000256" key="9">
    <source>
        <dbReference type="NCBIfam" id="TIGR00362"/>
    </source>
</evidence>
<keyword evidence="6 8" id="KW-0446">Lipid-binding</keyword>
<dbReference type="OrthoDB" id="9807019at2"/>
<dbReference type="EMBL" id="CP065725">
    <property type="protein sequence ID" value="QPT39004.1"/>
    <property type="molecule type" value="Genomic_DNA"/>
</dbReference>
<evidence type="ECO:0000256" key="6">
    <source>
        <dbReference type="ARBA" id="ARBA00023121"/>
    </source>
</evidence>
<evidence type="ECO:0000256" key="10">
    <source>
        <dbReference type="RuleBase" id="RU000577"/>
    </source>
</evidence>
<dbReference type="AlphaFoldDB" id="A0A378XEL1"/>
<dbReference type="GO" id="GO:0006270">
    <property type="term" value="P:DNA replication initiation"/>
    <property type="evidence" value="ECO:0007669"/>
    <property type="project" value="UniProtKB-UniRule"/>
</dbReference>
<evidence type="ECO:0000256" key="5">
    <source>
        <dbReference type="ARBA" id="ARBA00022840"/>
    </source>
</evidence>
<dbReference type="Pfam" id="PF08299">
    <property type="entry name" value="Bac_DnaA_C"/>
    <property type="match status" value="1"/>
</dbReference>
<comment type="function">
    <text evidence="8 10">Plays an essential role in the initiation and regulation of chromosomal replication. ATP-DnaA binds to the origin of replication (oriC) to initiate formation of the DNA replication initiation complex once per cell cycle. Binds the DnaA box (a 9 base pair repeat at the origin) and separates the double-stranded (ds)DNA. Forms a right-handed helical filament on oriC DNA; dsDNA binds to the exterior of the filament while single-stranded (ss)DNA is stabiized in the filament's interior. The ATP-DnaA-oriC complex binds and stabilizes one strand of the AT-rich DNA unwinding element (DUE), permitting loading of DNA polymerase. After initiation quickly degrades to an ADP-DnaA complex that is not apt for DNA replication. Binds acidic phospholipids.</text>
</comment>
<dbReference type="InterPro" id="IPR018312">
    <property type="entry name" value="Chromosome_initiator_DnaA_CS"/>
</dbReference>
<evidence type="ECO:0000256" key="8">
    <source>
        <dbReference type="HAMAP-Rule" id="MF_00377"/>
    </source>
</evidence>
<dbReference type="STRING" id="1122619.GCA_000373745_01924"/>
<dbReference type="SUPFAM" id="SSF52540">
    <property type="entry name" value="P-loop containing nucleoside triphosphate hydrolases"/>
    <property type="match status" value="1"/>
</dbReference>
<evidence type="ECO:0000313" key="14">
    <source>
        <dbReference type="EMBL" id="QPT39004.1"/>
    </source>
</evidence>
<dbReference type="Gene3D" id="1.10.8.60">
    <property type="match status" value="1"/>
</dbReference>
<feature type="region of interest" description="Domain I, interacts with DnaA modulators" evidence="8">
    <location>
        <begin position="1"/>
        <end position="141"/>
    </location>
</feature>
<dbReference type="NCBIfam" id="TIGR00362">
    <property type="entry name" value="DnaA"/>
    <property type="match status" value="1"/>
</dbReference>
<dbReference type="InterPro" id="IPR027417">
    <property type="entry name" value="P-loop_NTPase"/>
</dbReference>
<dbReference type="GO" id="GO:0005524">
    <property type="term" value="F:ATP binding"/>
    <property type="evidence" value="ECO:0007669"/>
    <property type="project" value="UniProtKB-UniRule"/>
</dbReference>
<dbReference type="Pfam" id="PF00308">
    <property type="entry name" value="Bac_DnaA"/>
    <property type="match status" value="1"/>
</dbReference>
<evidence type="ECO:0000256" key="2">
    <source>
        <dbReference type="ARBA" id="ARBA00022490"/>
    </source>
</evidence>
<dbReference type="InterPro" id="IPR001957">
    <property type="entry name" value="Chromosome_initiator_DnaA"/>
</dbReference>
<evidence type="ECO:0000259" key="12">
    <source>
        <dbReference type="SMART" id="SM00382"/>
    </source>
</evidence>
<dbReference type="PANTHER" id="PTHR30050">
    <property type="entry name" value="CHROMOSOMAL REPLICATION INITIATOR PROTEIN DNAA"/>
    <property type="match status" value="1"/>
</dbReference>
<dbReference type="PANTHER" id="PTHR30050:SF2">
    <property type="entry name" value="CHROMOSOMAL REPLICATION INITIATOR PROTEIN DNAA"/>
    <property type="match status" value="1"/>
</dbReference>
<feature type="binding site" evidence="8">
    <location>
        <position position="262"/>
    </location>
    <ligand>
        <name>ATP</name>
        <dbReference type="ChEBI" id="CHEBI:30616"/>
    </ligand>
</feature>
<dbReference type="InterPro" id="IPR013159">
    <property type="entry name" value="DnaA_C"/>
</dbReference>
<dbReference type="InterPro" id="IPR013317">
    <property type="entry name" value="DnaA_dom"/>
</dbReference>
<feature type="binding site" evidence="8">
    <location>
        <position position="265"/>
    </location>
    <ligand>
        <name>ATP</name>
        <dbReference type="ChEBI" id="CHEBI:30616"/>
    </ligand>
</feature>
<dbReference type="Proteomes" id="UP000254603">
    <property type="component" value="Unassembled WGS sequence"/>
</dbReference>
<evidence type="ECO:0000259" key="13">
    <source>
        <dbReference type="SMART" id="SM00760"/>
    </source>
</evidence>
<protein>
    <recommendedName>
        <fullName evidence="8 9">Chromosomal replication initiator protein DnaA</fullName>
    </recommendedName>
</protein>
<feature type="domain" description="Chromosomal replication initiator DnaA C-terminal" evidence="13">
    <location>
        <begin position="464"/>
        <end position="533"/>
    </location>
</feature>
<comment type="caution">
    <text evidence="8">Lacks conserved residue(s) required for the propagation of feature annotation.</text>
</comment>
<dbReference type="InterPro" id="IPR010921">
    <property type="entry name" value="Trp_repressor/repl_initiator"/>
</dbReference>
<dbReference type="PRINTS" id="PR00051">
    <property type="entry name" value="DNAA"/>
</dbReference>
<dbReference type="CDD" id="cd00009">
    <property type="entry name" value="AAA"/>
    <property type="match status" value="1"/>
</dbReference>
<comment type="similarity">
    <text evidence="1 8 11">Belongs to the DnaA family.</text>
</comment>
<dbReference type="GO" id="GO:0003688">
    <property type="term" value="F:DNA replication origin binding"/>
    <property type="evidence" value="ECO:0007669"/>
    <property type="project" value="UniProtKB-UniRule"/>
</dbReference>